<dbReference type="OrthoDB" id="10013802at2"/>
<accession>A0A410QD57</accession>
<protein>
    <submittedName>
        <fullName evidence="1">Uncharacterized protein</fullName>
    </submittedName>
</protein>
<reference evidence="2" key="1">
    <citation type="submission" date="2019-01" db="EMBL/GenBank/DDBJ databases">
        <title>Draft genomes of a novel of Sporanaerobacter strains.</title>
        <authorList>
            <person name="Ma S."/>
        </authorList>
    </citation>
    <scope>NUCLEOTIDE SEQUENCE [LARGE SCALE GENOMIC DNA]</scope>
    <source>
        <strain evidence="2">NJN-17</strain>
    </source>
</reference>
<proteinExistence type="predicted"/>
<name>A0A410QD57_9FIRM</name>
<evidence type="ECO:0000313" key="1">
    <source>
        <dbReference type="EMBL" id="QAT61982.1"/>
    </source>
</evidence>
<dbReference type="RefSeq" id="WP_114218892.1">
    <property type="nucleotide sequence ID" value="NZ_CP035282.1"/>
</dbReference>
<sequence length="194" mass="22551">MSLGYPSCNICKMWGVESPHLHKEVEIEGILKKDDINCDKYSIEAENKILEEGDIIYKYFEKESLMYKIKSNQNIGSVIRCMCRNCIFKSLNPEYLVHYGDGVYGSYHKNLRDADISPIIKQTHGINVDSLKYRVKIRIIMKEKFKKISKTGGVVKSIPNGYLIKDRIVFAEKGTFQILGFERWNEVEWEDIVI</sequence>
<dbReference type="KEGG" id="spoa:EQM13_10485"/>
<evidence type="ECO:0000313" key="2">
    <source>
        <dbReference type="Proteomes" id="UP000287969"/>
    </source>
</evidence>
<dbReference type="AlphaFoldDB" id="A0A410QD57"/>
<keyword evidence="2" id="KW-1185">Reference proteome</keyword>
<gene>
    <name evidence="1" type="ORF">EQM13_10485</name>
</gene>
<organism evidence="1 2">
    <name type="scientific">Acidilutibacter cellobiosedens</name>
    <dbReference type="NCBI Taxonomy" id="2507161"/>
    <lineage>
        <taxon>Bacteria</taxon>
        <taxon>Bacillati</taxon>
        <taxon>Bacillota</taxon>
        <taxon>Tissierellia</taxon>
        <taxon>Tissierellales</taxon>
        <taxon>Acidilutibacteraceae</taxon>
        <taxon>Acidilutibacter</taxon>
    </lineage>
</organism>
<dbReference type="Proteomes" id="UP000287969">
    <property type="component" value="Chromosome"/>
</dbReference>
<dbReference type="EMBL" id="CP035282">
    <property type="protein sequence ID" value="QAT61982.1"/>
    <property type="molecule type" value="Genomic_DNA"/>
</dbReference>